<evidence type="ECO:0000313" key="2">
    <source>
        <dbReference type="EMBL" id="PPR01318.1"/>
    </source>
</evidence>
<feature type="non-terminal residue" evidence="2">
    <location>
        <position position="110"/>
    </location>
</feature>
<evidence type="ECO:0000256" key="1">
    <source>
        <dbReference type="SAM" id="Coils"/>
    </source>
</evidence>
<dbReference type="Proteomes" id="UP000284842">
    <property type="component" value="Unassembled WGS sequence"/>
</dbReference>
<dbReference type="OrthoDB" id="3248197at2759"/>
<gene>
    <name evidence="2" type="ORF">CVT24_006351</name>
</gene>
<name>A0A409YE91_9AGAR</name>
<evidence type="ECO:0000313" key="3">
    <source>
        <dbReference type="Proteomes" id="UP000284842"/>
    </source>
</evidence>
<organism evidence="2 3">
    <name type="scientific">Panaeolus cyanescens</name>
    <dbReference type="NCBI Taxonomy" id="181874"/>
    <lineage>
        <taxon>Eukaryota</taxon>
        <taxon>Fungi</taxon>
        <taxon>Dikarya</taxon>
        <taxon>Basidiomycota</taxon>
        <taxon>Agaricomycotina</taxon>
        <taxon>Agaricomycetes</taxon>
        <taxon>Agaricomycetidae</taxon>
        <taxon>Agaricales</taxon>
        <taxon>Agaricineae</taxon>
        <taxon>Galeropsidaceae</taxon>
        <taxon>Panaeolus</taxon>
    </lineage>
</organism>
<keyword evidence="3" id="KW-1185">Reference proteome</keyword>
<sequence>MEALNLIRPYLSSDQDLPAEDITSEIRAVLRSLENQREGTLRCINALSLTLSALKQQCMKLDEEISHYKSAISPIRRLPDEMLSEIFLHTVYSTKHLVPNPKKSPLLLTI</sequence>
<comment type="caution">
    <text evidence="2">The sequence shown here is derived from an EMBL/GenBank/DDBJ whole genome shotgun (WGS) entry which is preliminary data.</text>
</comment>
<proteinExistence type="predicted"/>
<dbReference type="EMBL" id="NHTK01001256">
    <property type="protein sequence ID" value="PPR01318.1"/>
    <property type="molecule type" value="Genomic_DNA"/>
</dbReference>
<dbReference type="InParanoid" id="A0A409YE91"/>
<feature type="coiled-coil region" evidence="1">
    <location>
        <begin position="44"/>
        <end position="71"/>
    </location>
</feature>
<dbReference type="AlphaFoldDB" id="A0A409YE91"/>
<protein>
    <recommendedName>
        <fullName evidence="4">F-box domain-containing protein</fullName>
    </recommendedName>
</protein>
<accession>A0A409YE91</accession>
<evidence type="ECO:0008006" key="4">
    <source>
        <dbReference type="Google" id="ProtNLM"/>
    </source>
</evidence>
<reference evidence="2 3" key="1">
    <citation type="journal article" date="2018" name="Evol. Lett.">
        <title>Horizontal gene cluster transfer increased hallucinogenic mushroom diversity.</title>
        <authorList>
            <person name="Reynolds H.T."/>
            <person name="Vijayakumar V."/>
            <person name="Gluck-Thaler E."/>
            <person name="Korotkin H.B."/>
            <person name="Matheny P.B."/>
            <person name="Slot J.C."/>
        </authorList>
    </citation>
    <scope>NUCLEOTIDE SEQUENCE [LARGE SCALE GENOMIC DNA]</scope>
    <source>
        <strain evidence="2 3">2629</strain>
    </source>
</reference>
<keyword evidence="1" id="KW-0175">Coiled coil</keyword>